<dbReference type="GO" id="GO:0055052">
    <property type="term" value="C:ATP-binding cassette (ABC) transporter complex, substrate-binding subunit-containing"/>
    <property type="evidence" value="ECO:0007669"/>
    <property type="project" value="TreeGrafter"/>
</dbReference>
<evidence type="ECO:0000256" key="4">
    <source>
        <dbReference type="ARBA" id="ARBA00022729"/>
    </source>
</evidence>
<comment type="similarity">
    <text evidence="1">Belongs to the bacterial solute-binding protein 1 family.</text>
</comment>
<gene>
    <name evidence="7" type="ORF">C7S10_04440</name>
</gene>
<keyword evidence="3" id="KW-0762">Sugar transport</keyword>
<evidence type="ECO:0000256" key="2">
    <source>
        <dbReference type="ARBA" id="ARBA00022448"/>
    </source>
</evidence>
<dbReference type="Gene3D" id="3.40.190.10">
    <property type="entry name" value="Periplasmic binding protein-like II"/>
    <property type="match status" value="2"/>
</dbReference>
<comment type="caution">
    <text evidence="7">The sequence shown here is derived from an EMBL/GenBank/DDBJ whole genome shotgun (WGS) entry which is preliminary data.</text>
</comment>
<accession>A0A2R7Z309</accession>
<dbReference type="AlphaFoldDB" id="A0A2R7Z309"/>
<dbReference type="PANTHER" id="PTHR30061">
    <property type="entry name" value="MALTOSE-BINDING PERIPLASMIC PROTEIN"/>
    <property type="match status" value="1"/>
</dbReference>
<keyword evidence="2" id="KW-0813">Transport</keyword>
<dbReference type="PROSITE" id="PS51257">
    <property type="entry name" value="PROKAR_LIPOPROTEIN"/>
    <property type="match status" value="1"/>
</dbReference>
<dbReference type="GO" id="GO:1901982">
    <property type="term" value="F:maltose binding"/>
    <property type="evidence" value="ECO:0007669"/>
    <property type="project" value="TreeGrafter"/>
</dbReference>
<keyword evidence="4 6" id="KW-0732">Signal</keyword>
<name>A0A2R7Z309_9ACTN</name>
<organism evidence="7 8">
    <name type="scientific">Nocardioides currus</name>
    <dbReference type="NCBI Taxonomy" id="2133958"/>
    <lineage>
        <taxon>Bacteria</taxon>
        <taxon>Bacillati</taxon>
        <taxon>Actinomycetota</taxon>
        <taxon>Actinomycetes</taxon>
        <taxon>Propionibacteriales</taxon>
        <taxon>Nocardioidaceae</taxon>
        <taxon>Nocardioides</taxon>
    </lineage>
</organism>
<evidence type="ECO:0000256" key="6">
    <source>
        <dbReference type="SAM" id="SignalP"/>
    </source>
</evidence>
<dbReference type="GO" id="GO:0015144">
    <property type="term" value="F:carbohydrate transmembrane transporter activity"/>
    <property type="evidence" value="ECO:0007669"/>
    <property type="project" value="InterPro"/>
</dbReference>
<reference evidence="7 8" key="1">
    <citation type="submission" date="2018-03" db="EMBL/GenBank/DDBJ databases">
        <authorList>
            <person name="Keele B.F."/>
        </authorList>
    </citation>
    <scope>NUCLEOTIDE SEQUENCE [LARGE SCALE GENOMIC DNA]</scope>
    <source>
        <strain evidence="7 8">IB-3</strain>
    </source>
</reference>
<proteinExistence type="inferred from homology"/>
<evidence type="ECO:0000256" key="1">
    <source>
        <dbReference type="ARBA" id="ARBA00008520"/>
    </source>
</evidence>
<dbReference type="GO" id="GO:0042956">
    <property type="term" value="P:maltodextrin transmembrane transport"/>
    <property type="evidence" value="ECO:0007669"/>
    <property type="project" value="TreeGrafter"/>
</dbReference>
<sequence length="427" mass="43731">MRTRARTFRAAGAVLAASLVLAACGGGSDDDTSSSGDGGDTPSASGGDLLIWVGDGPGGDATTEIGKAFGEENGVNVKVEVLPGAELQANFVTAAQAGDPPDVVMGAHDWIGNLVQNGTIDPIQIPETVSSTIQPLAMEAVTFDGQTYGMPYTMNNIVLIRNTDLAPDAPATVEDMVAAGKKAVQSGKAEAPLAWPVSDTGNPYFINPLYTSGGGYMFGQGADGSFDPSDLGVGTPGSVTAYEKISALGEKGEGVLKRSVNTDNAIALFTDGKTPFLVEGPWQLTTIDDSKINYEVSPVPGFAGLKPASPFITVDAAYVASGGKNKTLAQEFVTNYWSRADIGAQLFEATKNVPANKDTLAQIEGDNPAVAAVSKAGAENGQIMPSIPQMAAVWDPLGKAEAAVIGGADPKSTIDSAAKAIQAAMKE</sequence>
<feature type="region of interest" description="Disordered" evidence="5">
    <location>
        <begin position="26"/>
        <end position="49"/>
    </location>
</feature>
<dbReference type="PANTHER" id="PTHR30061:SF50">
    <property type="entry name" value="MALTOSE_MALTODEXTRIN-BINDING PERIPLASMIC PROTEIN"/>
    <property type="match status" value="1"/>
</dbReference>
<evidence type="ECO:0000313" key="8">
    <source>
        <dbReference type="Proteomes" id="UP000244867"/>
    </source>
</evidence>
<dbReference type="OrthoDB" id="9766758at2"/>
<dbReference type="PRINTS" id="PR00181">
    <property type="entry name" value="MALTOSEBP"/>
</dbReference>
<dbReference type="Pfam" id="PF13416">
    <property type="entry name" value="SBP_bac_8"/>
    <property type="match status" value="1"/>
</dbReference>
<feature type="signal peptide" evidence="6">
    <location>
        <begin position="1"/>
        <end position="22"/>
    </location>
</feature>
<feature type="chain" id="PRO_5015322945" evidence="6">
    <location>
        <begin position="23"/>
        <end position="427"/>
    </location>
</feature>
<evidence type="ECO:0000256" key="5">
    <source>
        <dbReference type="SAM" id="MobiDB-lite"/>
    </source>
</evidence>
<dbReference type="EMBL" id="PYXZ01000001">
    <property type="protein sequence ID" value="PUA82944.1"/>
    <property type="molecule type" value="Genomic_DNA"/>
</dbReference>
<dbReference type="GO" id="GO:0015768">
    <property type="term" value="P:maltose transport"/>
    <property type="evidence" value="ECO:0007669"/>
    <property type="project" value="TreeGrafter"/>
</dbReference>
<dbReference type="InterPro" id="IPR006059">
    <property type="entry name" value="SBP"/>
</dbReference>
<keyword evidence="8" id="KW-1185">Reference proteome</keyword>
<dbReference type="Proteomes" id="UP000244867">
    <property type="component" value="Unassembled WGS sequence"/>
</dbReference>
<protein>
    <submittedName>
        <fullName evidence="7">Maltose ABC transporter substrate-binding protein</fullName>
    </submittedName>
</protein>
<evidence type="ECO:0000313" key="7">
    <source>
        <dbReference type="EMBL" id="PUA82944.1"/>
    </source>
</evidence>
<dbReference type="CDD" id="cd13586">
    <property type="entry name" value="PBP2_Maltose_binding_like"/>
    <property type="match status" value="1"/>
</dbReference>
<dbReference type="InterPro" id="IPR006060">
    <property type="entry name" value="Maltose/Cyclodextrin-bd"/>
</dbReference>
<dbReference type="SUPFAM" id="SSF53850">
    <property type="entry name" value="Periplasmic binding protein-like II"/>
    <property type="match status" value="1"/>
</dbReference>
<dbReference type="RefSeq" id="WP_108343130.1">
    <property type="nucleotide sequence ID" value="NZ_PYXZ01000001.1"/>
</dbReference>
<evidence type="ECO:0000256" key="3">
    <source>
        <dbReference type="ARBA" id="ARBA00022597"/>
    </source>
</evidence>